<protein>
    <submittedName>
        <fullName evidence="2">Uncharacterized protein</fullName>
    </submittedName>
</protein>
<proteinExistence type="predicted"/>
<keyword evidence="3" id="KW-1185">Reference proteome</keyword>
<evidence type="ECO:0000256" key="1">
    <source>
        <dbReference type="SAM" id="Phobius"/>
    </source>
</evidence>
<dbReference type="EMBL" id="MCGN01000003">
    <property type="protein sequence ID" value="ORY98841.1"/>
    <property type="molecule type" value="Genomic_DNA"/>
</dbReference>
<reference evidence="2 3" key="1">
    <citation type="submission" date="2016-07" db="EMBL/GenBank/DDBJ databases">
        <title>Pervasive Adenine N6-methylation of Active Genes in Fungi.</title>
        <authorList>
            <consortium name="DOE Joint Genome Institute"/>
            <person name="Mondo S.J."/>
            <person name="Dannebaum R.O."/>
            <person name="Kuo R.C."/>
            <person name="Labutti K."/>
            <person name="Haridas S."/>
            <person name="Kuo A."/>
            <person name="Salamov A."/>
            <person name="Ahrendt S.R."/>
            <person name="Lipzen A."/>
            <person name="Sullivan W."/>
            <person name="Andreopoulos W.B."/>
            <person name="Clum A."/>
            <person name="Lindquist E."/>
            <person name="Daum C."/>
            <person name="Ramamoorthy G.K."/>
            <person name="Gryganskyi A."/>
            <person name="Culley D."/>
            <person name="Magnuson J.K."/>
            <person name="James T.Y."/>
            <person name="O'Malley M.A."/>
            <person name="Stajich J.E."/>
            <person name="Spatafora J.W."/>
            <person name="Visel A."/>
            <person name="Grigoriev I.V."/>
        </authorList>
    </citation>
    <scope>NUCLEOTIDE SEQUENCE [LARGE SCALE GENOMIC DNA]</scope>
    <source>
        <strain evidence="2 3">NRRL 2496</strain>
    </source>
</reference>
<keyword evidence="1" id="KW-0812">Transmembrane</keyword>
<dbReference type="Proteomes" id="UP000242180">
    <property type="component" value="Unassembled WGS sequence"/>
</dbReference>
<keyword evidence="1" id="KW-0472">Membrane</keyword>
<organism evidence="2 3">
    <name type="scientific">Syncephalastrum racemosum</name>
    <name type="common">Filamentous fungus</name>
    <dbReference type="NCBI Taxonomy" id="13706"/>
    <lineage>
        <taxon>Eukaryota</taxon>
        <taxon>Fungi</taxon>
        <taxon>Fungi incertae sedis</taxon>
        <taxon>Mucoromycota</taxon>
        <taxon>Mucoromycotina</taxon>
        <taxon>Mucoromycetes</taxon>
        <taxon>Mucorales</taxon>
        <taxon>Syncephalastraceae</taxon>
        <taxon>Syncephalastrum</taxon>
    </lineage>
</organism>
<name>A0A1X2HID7_SYNRA</name>
<comment type="caution">
    <text evidence="2">The sequence shown here is derived from an EMBL/GenBank/DDBJ whole genome shotgun (WGS) entry which is preliminary data.</text>
</comment>
<evidence type="ECO:0000313" key="2">
    <source>
        <dbReference type="EMBL" id="ORY98841.1"/>
    </source>
</evidence>
<dbReference type="InParanoid" id="A0A1X2HID7"/>
<dbReference type="AlphaFoldDB" id="A0A1X2HID7"/>
<feature type="transmembrane region" description="Helical" evidence="1">
    <location>
        <begin position="12"/>
        <end position="33"/>
    </location>
</feature>
<gene>
    <name evidence="2" type="ORF">BCR43DRAFT_488267</name>
</gene>
<sequence length="73" mass="8561">MNKSASLPYLSLLSSLPFSSFFPSLFFLLLYTLKTPFHPLHSSLFILSTPQQTRNKCYYKWLYVQFMASRVIC</sequence>
<keyword evidence="1" id="KW-1133">Transmembrane helix</keyword>
<accession>A0A1X2HID7</accession>
<evidence type="ECO:0000313" key="3">
    <source>
        <dbReference type="Proteomes" id="UP000242180"/>
    </source>
</evidence>